<sequence length="223" mass="25659">MCLLLTSDIWLCSLVDPVDALYLYGHRANNALYNLQLVTPTVNSQRANQGQQLQRRQAAALPNIYIYHIPQPNQPPDITWRDIGTLPWNSWVYNNSQASSYGHIKNKNTSSLLSLNSKRCCKYVTVGLTDDQSGRQHSEGVHRLVAKAFLPTPSHDETFVNHKNRDRLDNSCTNLEWTTFRANIVHALGRPVILRLPPSQETHMIKNHHRPQLQLRNNRHRFL</sequence>
<dbReference type="Gene3D" id="3.90.75.20">
    <property type="match status" value="1"/>
</dbReference>
<dbReference type="Proteomes" id="UP000027586">
    <property type="component" value="Unassembled WGS sequence"/>
</dbReference>
<feature type="domain" description="HNH nuclease" evidence="2">
    <location>
        <begin position="140"/>
        <end position="183"/>
    </location>
</feature>
<organism evidence="3 4">
    <name type="scientific">Lichtheimia corymbifera JMRC:FSU:9682</name>
    <dbReference type="NCBI Taxonomy" id="1263082"/>
    <lineage>
        <taxon>Eukaryota</taxon>
        <taxon>Fungi</taxon>
        <taxon>Fungi incertae sedis</taxon>
        <taxon>Mucoromycota</taxon>
        <taxon>Mucoromycotina</taxon>
        <taxon>Mucoromycetes</taxon>
        <taxon>Mucorales</taxon>
        <taxon>Lichtheimiaceae</taxon>
        <taxon>Lichtheimia</taxon>
    </lineage>
</organism>
<gene>
    <name evidence="3" type="ORF">LCOR_03055.1</name>
</gene>
<proteinExistence type="predicted"/>
<comment type="caution">
    <text evidence="3">The sequence shown here is derived from an EMBL/GenBank/DDBJ whole genome shotgun (WGS) entry which is preliminary data.</text>
</comment>
<dbReference type="InterPro" id="IPR003615">
    <property type="entry name" value="HNH_nuc"/>
</dbReference>
<feature type="chain" id="PRO_5001652670" description="HNH nuclease domain-containing protein" evidence="1">
    <location>
        <begin position="21"/>
        <end position="223"/>
    </location>
</feature>
<dbReference type="EMBL" id="CBTN010000010">
    <property type="protein sequence ID" value="CDH51451.1"/>
    <property type="molecule type" value="Genomic_DNA"/>
</dbReference>
<dbReference type="InterPro" id="IPR044925">
    <property type="entry name" value="His-Me_finger_sf"/>
</dbReference>
<evidence type="ECO:0000259" key="2">
    <source>
        <dbReference type="Pfam" id="PF13392"/>
    </source>
</evidence>
<keyword evidence="4" id="KW-1185">Reference proteome</keyword>
<accession>A0A068RR62</accession>
<dbReference type="VEuPathDB" id="FungiDB:LCOR_03055.1"/>
<dbReference type="OrthoDB" id="10621875at2759"/>
<reference evidence="3" key="1">
    <citation type="submission" date="2013-08" db="EMBL/GenBank/DDBJ databases">
        <title>Gene expansion shapes genome architecture in the human pathogen Lichtheimia corymbifera: an evolutionary genomics analysis in the ancient terrestrial Mucorales (Mucoromycotina).</title>
        <authorList>
            <person name="Schwartze V.U."/>
            <person name="Winter S."/>
            <person name="Shelest E."/>
            <person name="Marcet-Houben M."/>
            <person name="Horn F."/>
            <person name="Wehner S."/>
            <person name="Hoffmann K."/>
            <person name="Riege K."/>
            <person name="Sammeth M."/>
            <person name="Nowrousian M."/>
            <person name="Valiante V."/>
            <person name="Linde J."/>
            <person name="Jacobsen I.D."/>
            <person name="Marz M."/>
            <person name="Brakhage A.A."/>
            <person name="Gabaldon T."/>
            <person name="Bocker S."/>
            <person name="Voigt K."/>
        </authorList>
    </citation>
    <scope>NUCLEOTIDE SEQUENCE [LARGE SCALE GENOMIC DNA]</scope>
    <source>
        <strain evidence="3">FSU 9682</strain>
    </source>
</reference>
<evidence type="ECO:0000313" key="3">
    <source>
        <dbReference type="EMBL" id="CDH51451.1"/>
    </source>
</evidence>
<protein>
    <recommendedName>
        <fullName evidence="2">HNH nuclease domain-containing protein</fullName>
    </recommendedName>
</protein>
<keyword evidence="1" id="KW-0732">Signal</keyword>
<name>A0A068RR62_9FUNG</name>
<feature type="signal peptide" evidence="1">
    <location>
        <begin position="1"/>
        <end position="20"/>
    </location>
</feature>
<evidence type="ECO:0000313" key="4">
    <source>
        <dbReference type="Proteomes" id="UP000027586"/>
    </source>
</evidence>
<dbReference type="AlphaFoldDB" id="A0A068RR62"/>
<evidence type="ECO:0000256" key="1">
    <source>
        <dbReference type="SAM" id="SignalP"/>
    </source>
</evidence>
<dbReference type="Pfam" id="PF13392">
    <property type="entry name" value="HNH_3"/>
    <property type="match status" value="1"/>
</dbReference>
<dbReference type="SUPFAM" id="SSF54060">
    <property type="entry name" value="His-Me finger endonucleases"/>
    <property type="match status" value="1"/>
</dbReference>